<dbReference type="SMART" id="SM00262">
    <property type="entry name" value="GEL"/>
    <property type="match status" value="2"/>
</dbReference>
<sequence length="339" mass="38343">MIVLLSLVVFFFLIIFIFLLHSIGSDHSTALEAALEGMSKIAGVGAALTEKQNEEEERQLEAKSAVNWKKSIEKHRRHIDYSDIFDEDVGGDEGMWVWEIENFYPSIMDDAFHGQFYDADAYLVLKTTREISGQLRHAIFYWLGEHASLDKGMCSAVHAVGLRNHLNATCRTQREEMNDESEEFLTLFGEEIVYIEGGRTTSGFYTTEKPAHLTRLYRAGVNGTAVEMEPVPLCVESLDPRFCFLLDAGETIWIWSGVKSRRKIAGQMTSPSSSISSVHSGGARQDALARRKEFIRRRKQQADQQSADKVIQRKKGKKEAEDVQDEAKREKNGIETSLL</sequence>
<keyword evidence="4" id="KW-1185">Reference proteome</keyword>
<dbReference type="CDD" id="cd11290">
    <property type="entry name" value="gelsolin_S1_like"/>
    <property type="match status" value="1"/>
</dbReference>
<reference evidence="5" key="1">
    <citation type="submission" date="2016-11" db="UniProtKB">
        <authorList>
            <consortium name="WormBaseParasite"/>
        </authorList>
    </citation>
    <scope>IDENTIFICATION</scope>
</reference>
<dbReference type="Pfam" id="PF00626">
    <property type="entry name" value="Gelsolin"/>
    <property type="match status" value="2"/>
</dbReference>
<dbReference type="InterPro" id="IPR036180">
    <property type="entry name" value="Gelsolin-like_dom_sf"/>
</dbReference>
<feature type="region of interest" description="Disordered" evidence="2">
    <location>
        <begin position="295"/>
        <end position="339"/>
    </location>
</feature>
<dbReference type="GO" id="GO:0015629">
    <property type="term" value="C:actin cytoskeleton"/>
    <property type="evidence" value="ECO:0007669"/>
    <property type="project" value="TreeGrafter"/>
</dbReference>
<accession>A0A1I7UUS8</accession>
<dbReference type="eggNOG" id="KOG0444">
    <property type="taxonomic scope" value="Eukaryota"/>
</dbReference>
<evidence type="ECO:0000313" key="4">
    <source>
        <dbReference type="Proteomes" id="UP000095282"/>
    </source>
</evidence>
<evidence type="ECO:0000259" key="3">
    <source>
        <dbReference type="Pfam" id="PF00626"/>
    </source>
</evidence>
<dbReference type="GO" id="GO:0008154">
    <property type="term" value="P:actin polymerization or depolymerization"/>
    <property type="evidence" value="ECO:0007669"/>
    <property type="project" value="TreeGrafter"/>
</dbReference>
<dbReference type="SUPFAM" id="SSF82754">
    <property type="entry name" value="C-terminal, gelsolin-like domain of Sec23/24"/>
    <property type="match status" value="1"/>
</dbReference>
<evidence type="ECO:0000256" key="1">
    <source>
        <dbReference type="ARBA" id="ARBA00022737"/>
    </source>
</evidence>
<evidence type="ECO:0000256" key="2">
    <source>
        <dbReference type="SAM" id="MobiDB-lite"/>
    </source>
</evidence>
<name>A0A1I7UUS8_9PELO</name>
<evidence type="ECO:0000313" key="5">
    <source>
        <dbReference type="WBParaSite" id="Csp11.Scaffold630.g19560.t1"/>
    </source>
</evidence>
<dbReference type="SUPFAM" id="SSF55753">
    <property type="entry name" value="Actin depolymerizing proteins"/>
    <property type="match status" value="1"/>
</dbReference>
<organism evidence="4 5">
    <name type="scientific">Caenorhabditis tropicalis</name>
    <dbReference type="NCBI Taxonomy" id="1561998"/>
    <lineage>
        <taxon>Eukaryota</taxon>
        <taxon>Metazoa</taxon>
        <taxon>Ecdysozoa</taxon>
        <taxon>Nematoda</taxon>
        <taxon>Chromadorea</taxon>
        <taxon>Rhabditida</taxon>
        <taxon>Rhabditina</taxon>
        <taxon>Rhabditomorpha</taxon>
        <taxon>Rhabditoidea</taxon>
        <taxon>Rhabditidae</taxon>
        <taxon>Peloderinae</taxon>
        <taxon>Caenorhabditis</taxon>
    </lineage>
</organism>
<dbReference type="PANTHER" id="PTHR11977">
    <property type="entry name" value="VILLIN"/>
    <property type="match status" value="1"/>
</dbReference>
<feature type="domain" description="Gelsolin-like" evidence="3">
    <location>
        <begin position="108"/>
        <end position="185"/>
    </location>
</feature>
<dbReference type="AlphaFoldDB" id="A0A1I7UUS8"/>
<dbReference type="Proteomes" id="UP000095282">
    <property type="component" value="Unplaced"/>
</dbReference>
<dbReference type="GO" id="GO:0005634">
    <property type="term" value="C:nucleus"/>
    <property type="evidence" value="ECO:0007669"/>
    <property type="project" value="TreeGrafter"/>
</dbReference>
<proteinExistence type="predicted"/>
<protein>
    <submittedName>
        <fullName evidence="5">Gelsolin-like domain-containing protein</fullName>
    </submittedName>
</protein>
<dbReference type="GO" id="GO:0051015">
    <property type="term" value="F:actin filament binding"/>
    <property type="evidence" value="ECO:0007669"/>
    <property type="project" value="InterPro"/>
</dbReference>
<dbReference type="WBParaSite" id="Csp11.Scaffold630.g19560.t1">
    <property type="protein sequence ID" value="Csp11.Scaffold630.g19560.t1"/>
    <property type="gene ID" value="Csp11.Scaffold630.g19560"/>
</dbReference>
<dbReference type="InterPro" id="IPR007123">
    <property type="entry name" value="Gelsolin-like_dom"/>
</dbReference>
<dbReference type="GO" id="GO:0051016">
    <property type="term" value="P:barbed-end actin filament capping"/>
    <property type="evidence" value="ECO:0007669"/>
    <property type="project" value="TreeGrafter"/>
</dbReference>
<dbReference type="STRING" id="1561998.A0A1I7UUS8"/>
<keyword evidence="1" id="KW-0677">Repeat</keyword>
<feature type="compositionally biased region" description="Basic and acidic residues" evidence="2">
    <location>
        <begin position="318"/>
        <end position="333"/>
    </location>
</feature>
<dbReference type="GO" id="GO:0005546">
    <property type="term" value="F:phosphatidylinositol-4,5-bisphosphate binding"/>
    <property type="evidence" value="ECO:0007669"/>
    <property type="project" value="TreeGrafter"/>
</dbReference>
<dbReference type="GO" id="GO:0051014">
    <property type="term" value="P:actin filament severing"/>
    <property type="evidence" value="ECO:0007669"/>
    <property type="project" value="TreeGrafter"/>
</dbReference>
<dbReference type="GO" id="GO:0030239">
    <property type="term" value="P:myofibril assembly"/>
    <property type="evidence" value="ECO:0007669"/>
    <property type="project" value="TreeGrafter"/>
</dbReference>
<dbReference type="GO" id="GO:0005737">
    <property type="term" value="C:cytoplasm"/>
    <property type="evidence" value="ECO:0007669"/>
    <property type="project" value="TreeGrafter"/>
</dbReference>
<dbReference type="Gene3D" id="3.40.20.10">
    <property type="entry name" value="Severin"/>
    <property type="match status" value="2"/>
</dbReference>
<dbReference type="InterPro" id="IPR029006">
    <property type="entry name" value="ADF-H/Gelsolin-like_dom_sf"/>
</dbReference>
<dbReference type="PANTHER" id="PTHR11977:SF51">
    <property type="entry name" value="PROTEIN FLIGHTLESS-1 HOMOLOG"/>
    <property type="match status" value="1"/>
</dbReference>
<feature type="domain" description="Gelsolin-like" evidence="3">
    <location>
        <begin position="225"/>
        <end position="262"/>
    </location>
</feature>
<dbReference type="InterPro" id="IPR007122">
    <property type="entry name" value="Villin/Gelsolin"/>
</dbReference>